<dbReference type="eggNOG" id="COG0628">
    <property type="taxonomic scope" value="Bacteria"/>
</dbReference>
<keyword evidence="5" id="KW-0812">Transmembrane</keyword>
<keyword evidence="4" id="KW-1003">Cell membrane</keyword>
<evidence type="ECO:0000256" key="4">
    <source>
        <dbReference type="ARBA" id="ARBA00022475"/>
    </source>
</evidence>
<gene>
    <name evidence="9" type="ORF">BRYFOR_08318</name>
</gene>
<dbReference type="EMBL" id="ACCL02000016">
    <property type="protein sequence ID" value="EET59702.1"/>
    <property type="molecule type" value="Genomic_DNA"/>
</dbReference>
<comment type="caution">
    <text evidence="9">The sequence shown here is derived from an EMBL/GenBank/DDBJ whole genome shotgun (WGS) entry which is preliminary data.</text>
</comment>
<evidence type="ECO:0000256" key="1">
    <source>
        <dbReference type="ARBA" id="ARBA00004651"/>
    </source>
</evidence>
<dbReference type="Pfam" id="PF01594">
    <property type="entry name" value="AI-2E_transport"/>
    <property type="match status" value="1"/>
</dbReference>
<feature type="region of interest" description="Disordered" evidence="8">
    <location>
        <begin position="1"/>
        <end position="24"/>
    </location>
</feature>
<dbReference type="InterPro" id="IPR002549">
    <property type="entry name" value="AI-2E-like"/>
</dbReference>
<name>C6LI47_9FIRM</name>
<dbReference type="PANTHER" id="PTHR21716">
    <property type="entry name" value="TRANSMEMBRANE PROTEIN"/>
    <property type="match status" value="1"/>
</dbReference>
<keyword evidence="3" id="KW-0813">Transport</keyword>
<dbReference type="STRING" id="168384.SAMN05660368_02612"/>
<dbReference type="Proteomes" id="UP000005561">
    <property type="component" value="Unassembled WGS sequence"/>
</dbReference>
<sequence>MKDSFEGSPAPEKPVSDGVSKKTGGKQKKFLANDQYFTICIYALIVVAISALIVRVVMTPHAVSSTVNDIVNILMPFLLGTLIAFILNPLIKWLIKLLSGPCRIKSQKVCKFTAIILAYLLVLGVIVICILYIVPQVVVSLTEIVANIPKLYEMTYDFFDNLQDRFPNADVSELQKIVDDILPDFVNTLKNFVSGLIPAVYNMSVSIAKGLVNFVIAIIVSVYMLTDKKDLKRSMKRILYCFVPVDYIPKTLEILSECNSIFTNFIVGKAIDSTIIGVLCFILMSIFSMPYALLISVIVGITNMIPYFGPFIGAVPGVIILLIIDPLTALGFAVLIFLLQQFDGLYLGPKILGDTVGLKPLWIIISITVGGSLAGVLGMFLSVPVVAVLRYLLNLYLEYRLEKRHITLQ</sequence>
<dbReference type="GO" id="GO:0055085">
    <property type="term" value="P:transmembrane transport"/>
    <property type="evidence" value="ECO:0007669"/>
    <property type="project" value="TreeGrafter"/>
</dbReference>
<dbReference type="OrthoDB" id="9793390at2"/>
<keyword evidence="10" id="KW-1185">Reference proteome</keyword>
<comment type="subcellular location">
    <subcellularLocation>
        <location evidence="1">Cell membrane</location>
        <topology evidence="1">Multi-pass membrane protein</topology>
    </subcellularLocation>
</comment>
<evidence type="ECO:0000256" key="5">
    <source>
        <dbReference type="ARBA" id="ARBA00022692"/>
    </source>
</evidence>
<dbReference type="RefSeq" id="WP_006863095.1">
    <property type="nucleotide sequence ID" value="NZ_ACCL02000016.1"/>
</dbReference>
<comment type="similarity">
    <text evidence="2">Belongs to the autoinducer-2 exporter (AI-2E) (TC 2.A.86) family.</text>
</comment>
<keyword evidence="7" id="KW-0472">Membrane</keyword>
<evidence type="ECO:0000256" key="7">
    <source>
        <dbReference type="ARBA" id="ARBA00023136"/>
    </source>
</evidence>
<evidence type="ECO:0008006" key="11">
    <source>
        <dbReference type="Google" id="ProtNLM"/>
    </source>
</evidence>
<reference evidence="9" key="1">
    <citation type="submission" date="2009-07" db="EMBL/GenBank/DDBJ databases">
        <authorList>
            <person name="Weinstock G."/>
            <person name="Sodergren E."/>
            <person name="Clifton S."/>
            <person name="Fulton L."/>
            <person name="Fulton B."/>
            <person name="Courtney L."/>
            <person name="Fronick C."/>
            <person name="Harrison M."/>
            <person name="Strong C."/>
            <person name="Farmer C."/>
            <person name="Delahaunty K."/>
            <person name="Markovic C."/>
            <person name="Hall O."/>
            <person name="Minx P."/>
            <person name="Tomlinson C."/>
            <person name="Mitreva M."/>
            <person name="Nelson J."/>
            <person name="Hou S."/>
            <person name="Wollam A."/>
            <person name="Pepin K.H."/>
            <person name="Johnson M."/>
            <person name="Bhonagiri V."/>
            <person name="Nash W.E."/>
            <person name="Warren W."/>
            <person name="Chinwalla A."/>
            <person name="Mardis E.R."/>
            <person name="Wilson R.K."/>
        </authorList>
    </citation>
    <scope>NUCLEOTIDE SEQUENCE [LARGE SCALE GENOMIC DNA]</scope>
    <source>
        <strain evidence="9">DSM 14469</strain>
    </source>
</reference>
<dbReference type="AlphaFoldDB" id="C6LI47"/>
<accession>C6LI47</accession>
<protein>
    <recommendedName>
        <fullName evidence="11">ATP synthase F0, A subunit</fullName>
    </recommendedName>
</protein>
<proteinExistence type="inferred from homology"/>
<keyword evidence="6" id="KW-1133">Transmembrane helix</keyword>
<evidence type="ECO:0000313" key="10">
    <source>
        <dbReference type="Proteomes" id="UP000005561"/>
    </source>
</evidence>
<organism evidence="9 10">
    <name type="scientific">Marvinbryantia formatexigens DSM 14469</name>
    <dbReference type="NCBI Taxonomy" id="478749"/>
    <lineage>
        <taxon>Bacteria</taxon>
        <taxon>Bacillati</taxon>
        <taxon>Bacillota</taxon>
        <taxon>Clostridia</taxon>
        <taxon>Lachnospirales</taxon>
        <taxon>Lachnospiraceae</taxon>
        <taxon>Marvinbryantia</taxon>
    </lineage>
</organism>
<dbReference type="PANTHER" id="PTHR21716:SF53">
    <property type="entry name" value="PERMEASE PERM-RELATED"/>
    <property type="match status" value="1"/>
</dbReference>
<evidence type="ECO:0000256" key="6">
    <source>
        <dbReference type="ARBA" id="ARBA00022989"/>
    </source>
</evidence>
<evidence type="ECO:0000313" key="9">
    <source>
        <dbReference type="EMBL" id="EET59702.1"/>
    </source>
</evidence>
<evidence type="ECO:0000256" key="3">
    <source>
        <dbReference type="ARBA" id="ARBA00022448"/>
    </source>
</evidence>
<evidence type="ECO:0000256" key="2">
    <source>
        <dbReference type="ARBA" id="ARBA00009773"/>
    </source>
</evidence>
<dbReference type="GO" id="GO:0005886">
    <property type="term" value="C:plasma membrane"/>
    <property type="evidence" value="ECO:0007669"/>
    <property type="project" value="UniProtKB-SubCell"/>
</dbReference>
<evidence type="ECO:0000256" key="8">
    <source>
        <dbReference type="SAM" id="MobiDB-lite"/>
    </source>
</evidence>